<feature type="compositionally biased region" description="Gly residues" evidence="1">
    <location>
        <begin position="322"/>
        <end position="333"/>
    </location>
</feature>
<comment type="caution">
    <text evidence="2">The sequence shown here is derived from an EMBL/GenBank/DDBJ whole genome shotgun (WGS) entry which is preliminary data.</text>
</comment>
<dbReference type="SUPFAM" id="SSF53474">
    <property type="entry name" value="alpha/beta-Hydrolases"/>
    <property type="match status" value="1"/>
</dbReference>
<feature type="compositionally biased region" description="Low complexity" evidence="1">
    <location>
        <begin position="334"/>
        <end position="343"/>
    </location>
</feature>
<feature type="region of interest" description="Disordered" evidence="1">
    <location>
        <begin position="317"/>
        <end position="343"/>
    </location>
</feature>
<keyword evidence="3" id="KW-1185">Reference proteome</keyword>
<evidence type="ECO:0000256" key="1">
    <source>
        <dbReference type="SAM" id="MobiDB-lite"/>
    </source>
</evidence>
<dbReference type="Proteomes" id="UP001189429">
    <property type="component" value="Unassembled WGS sequence"/>
</dbReference>
<gene>
    <name evidence="2" type="ORF">PCOR1329_LOCUS56658</name>
</gene>
<evidence type="ECO:0000313" key="2">
    <source>
        <dbReference type="EMBL" id="CAK0870595.1"/>
    </source>
</evidence>
<reference evidence="2" key="1">
    <citation type="submission" date="2023-10" db="EMBL/GenBank/DDBJ databases">
        <authorList>
            <person name="Chen Y."/>
            <person name="Shah S."/>
            <person name="Dougan E. K."/>
            <person name="Thang M."/>
            <person name="Chan C."/>
        </authorList>
    </citation>
    <scope>NUCLEOTIDE SEQUENCE [LARGE SCALE GENOMIC DNA]</scope>
</reference>
<feature type="region of interest" description="Disordered" evidence="1">
    <location>
        <begin position="257"/>
        <end position="297"/>
    </location>
</feature>
<sequence length="343" mass="36154">MVPPPQLWETGRQVPRDLESWRAALPRDDDPFSPVEEVAFAECSPPGCGHLRLARIAAPGFGACSGQALPTVLAVSGERQQHVSRFFQAWRAERRGWQVIIPIDGSSPKLYESDGVDIVVRFMAFLLGGSPECSDDMLPAPIEGGRLHLVGTSNGGATVLAAACRAPELVASLTLVTGFVPRPVRDVSTLSRVPLIRLYAGADDELGHQDALERLKLELDRVGVGAVLRVLPGAGHTTIGQHVDMGQFWAELEAARQGRPSGLEPPPKRGAEVEGSQRGFESPPRRRPMAAAGGEYPAGSRVAVRCGAFWLAATVARPPSGGRAGVGASGGGRSSATATSRAS</sequence>
<accession>A0ABN9VC01</accession>
<dbReference type="Gene3D" id="3.40.50.1820">
    <property type="entry name" value="alpha/beta hydrolase"/>
    <property type="match status" value="1"/>
</dbReference>
<organism evidence="2 3">
    <name type="scientific">Prorocentrum cordatum</name>
    <dbReference type="NCBI Taxonomy" id="2364126"/>
    <lineage>
        <taxon>Eukaryota</taxon>
        <taxon>Sar</taxon>
        <taxon>Alveolata</taxon>
        <taxon>Dinophyceae</taxon>
        <taxon>Prorocentrales</taxon>
        <taxon>Prorocentraceae</taxon>
        <taxon>Prorocentrum</taxon>
    </lineage>
</organism>
<proteinExistence type="predicted"/>
<dbReference type="InterPro" id="IPR029058">
    <property type="entry name" value="AB_hydrolase_fold"/>
</dbReference>
<evidence type="ECO:0000313" key="3">
    <source>
        <dbReference type="Proteomes" id="UP001189429"/>
    </source>
</evidence>
<dbReference type="EMBL" id="CAUYUJ010016977">
    <property type="protein sequence ID" value="CAK0870595.1"/>
    <property type="molecule type" value="Genomic_DNA"/>
</dbReference>
<evidence type="ECO:0008006" key="4">
    <source>
        <dbReference type="Google" id="ProtNLM"/>
    </source>
</evidence>
<name>A0ABN9VC01_9DINO</name>
<protein>
    <recommendedName>
        <fullName evidence="4">Phospholipase/carboxylesterase/thioesterase domain-containing protein</fullName>
    </recommendedName>
</protein>